<evidence type="ECO:0000313" key="3">
    <source>
        <dbReference type="Proteomes" id="UP001501195"/>
    </source>
</evidence>
<evidence type="ECO:0000259" key="1">
    <source>
        <dbReference type="Pfam" id="PF22289"/>
    </source>
</evidence>
<comment type="caution">
    <text evidence="2">The sequence shown here is derived from an EMBL/GenBank/DDBJ whole genome shotgun (WGS) entry which is preliminary data.</text>
</comment>
<dbReference type="Pfam" id="PF22289">
    <property type="entry name" value="DmmA-like_C"/>
    <property type="match status" value="1"/>
</dbReference>
<reference evidence="3" key="1">
    <citation type="journal article" date="2019" name="Int. J. Syst. Evol. Microbiol.">
        <title>The Global Catalogue of Microorganisms (GCM) 10K type strain sequencing project: providing services to taxonomists for standard genome sequencing and annotation.</title>
        <authorList>
            <consortium name="The Broad Institute Genomics Platform"/>
            <consortium name="The Broad Institute Genome Sequencing Center for Infectious Disease"/>
            <person name="Wu L."/>
            <person name="Ma J."/>
        </authorList>
    </citation>
    <scope>NUCLEOTIDE SEQUENCE [LARGE SCALE GENOMIC DNA]</scope>
    <source>
        <strain evidence="3">JCM 18126</strain>
    </source>
</reference>
<dbReference type="NCBIfam" id="NF041259">
    <property type="entry name" value="mono_DmmA_fam"/>
    <property type="match status" value="1"/>
</dbReference>
<gene>
    <name evidence="2" type="ORF">GCM10023225_00530</name>
</gene>
<evidence type="ECO:0000313" key="2">
    <source>
        <dbReference type="EMBL" id="GAA4960854.1"/>
    </source>
</evidence>
<feature type="domain" description="Dimethylamine monooxygenase subunit DmmA-like C-terminal" evidence="1">
    <location>
        <begin position="118"/>
        <end position="162"/>
    </location>
</feature>
<dbReference type="EMBL" id="BAABIL010000004">
    <property type="protein sequence ID" value="GAA4960854.1"/>
    <property type="molecule type" value="Genomic_DNA"/>
</dbReference>
<dbReference type="RefSeq" id="WP_345710282.1">
    <property type="nucleotide sequence ID" value="NZ_BAABIL010000004.1"/>
</dbReference>
<name>A0ABP9H3B0_9ACTN</name>
<accession>A0ABP9H3B0</accession>
<sequence length="177" mass="18857">MPTSVPAWPTTAPDVDELGRAFAVLSVGEEAHAVADRWCERLVELGRPVLRHRAAAPAGPYGAAVRWADRQARGARAGWRFCVVGPEDEVLLACAAVRAHGAIDAEITAHAVSTARRRVLCTHCRTTTTTTAPVGGTCPCAGCGRTLLVYHHVSRRHAGYMGFAADAEEIPTPEENP</sequence>
<organism evidence="2 3">
    <name type="scientific">Kineococcus glutinatus</name>
    <dbReference type="NCBI Taxonomy" id="1070872"/>
    <lineage>
        <taxon>Bacteria</taxon>
        <taxon>Bacillati</taxon>
        <taxon>Actinomycetota</taxon>
        <taxon>Actinomycetes</taxon>
        <taxon>Kineosporiales</taxon>
        <taxon>Kineosporiaceae</taxon>
        <taxon>Kineococcus</taxon>
    </lineage>
</organism>
<dbReference type="Proteomes" id="UP001501195">
    <property type="component" value="Unassembled WGS sequence"/>
</dbReference>
<protein>
    <recommendedName>
        <fullName evidence="1">Dimethylamine monooxygenase subunit DmmA-like C-terminal domain-containing protein</fullName>
    </recommendedName>
</protein>
<keyword evidence="3" id="KW-1185">Reference proteome</keyword>
<dbReference type="InterPro" id="IPR048037">
    <property type="entry name" value="DmmA-like_C"/>
</dbReference>
<proteinExistence type="predicted"/>